<dbReference type="EMBL" id="CP008746">
    <property type="protein sequence ID" value="AKJ38562.1"/>
    <property type="molecule type" value="Genomic_DNA"/>
</dbReference>
<reference evidence="1 2" key="2">
    <citation type="journal article" date="2015" name="Stand. Genomic Sci.">
        <title>The complete genome sequence of the rumen methanogen Methanosarcina barkeri CM1.</title>
        <authorList>
            <person name="Lambie S.C."/>
            <person name="Kelly W.J."/>
            <person name="Leahy S.C."/>
            <person name="Li D."/>
            <person name="Reilly K."/>
            <person name="McAllister T.A."/>
            <person name="Valle E.R."/>
            <person name="Attwood G.T."/>
            <person name="Altermann E."/>
        </authorList>
    </citation>
    <scope>NUCLEOTIDE SEQUENCE [LARGE SCALE GENOMIC DNA]</scope>
    <source>
        <strain evidence="1 2">CM1</strain>
    </source>
</reference>
<dbReference type="GeneID" id="24885213"/>
<dbReference type="RefSeq" id="WP_048120896.1">
    <property type="nucleotide sequence ID" value="NZ_CP008746.1"/>
</dbReference>
<evidence type="ECO:0000313" key="2">
    <source>
        <dbReference type="Proteomes" id="UP000035331"/>
    </source>
</evidence>
<dbReference type="PROSITE" id="PS51257">
    <property type="entry name" value="PROKAR_LIPOPROTEIN"/>
    <property type="match status" value="1"/>
</dbReference>
<proteinExistence type="predicted"/>
<evidence type="ECO:0000313" key="1">
    <source>
        <dbReference type="EMBL" id="AKJ38562.1"/>
    </source>
</evidence>
<dbReference type="GeneID" id="24845708"/>
<dbReference type="Proteomes" id="UP000035331">
    <property type="component" value="Chromosome"/>
</dbReference>
<dbReference type="Pfam" id="PF17963">
    <property type="entry name" value="Big_9"/>
    <property type="match status" value="1"/>
</dbReference>
<dbReference type="AlphaFoldDB" id="A0A0G3CHG6"/>
<accession>A0A0G3CHG6</accession>
<reference evidence="2" key="1">
    <citation type="submission" date="2014-06" db="EMBL/GenBank/DDBJ databases">
        <title>The complete genome sequence of Methanosarcina barkeri CM1.</title>
        <authorList>
            <consortium name="Pastoral Greenhouse Gas Research Consortium"/>
            <person name="Lambie S.C."/>
            <person name="Leahy S.C."/>
            <person name="Kelly W.J."/>
            <person name="Li D."/>
            <person name="Reilly K."/>
            <person name="Attwood G.T."/>
            <person name="Altermann E."/>
        </authorList>
    </citation>
    <scope>NUCLEOTIDE SEQUENCE [LARGE SCALE GENOMIC DNA]</scope>
    <source>
        <strain evidence="2">CM1</strain>
    </source>
</reference>
<gene>
    <name evidence="1" type="ORF">MCM1_1522</name>
</gene>
<protein>
    <submittedName>
        <fullName evidence="1">Uncharacterized protein</fullName>
    </submittedName>
</protein>
<sequence length="142" mass="15568">MRKTMLKTICIFTLVFFVLSMTGAACSNSYKNSCNTKTDAINDSYSISLKTCPNTAYCFKYDTLLKNDKGCNLKVTTTGTYKTKLGGKVTVYSDGKFCYKASSTCCSKKCCTCTDTFTYKIKGKDGKTDCATATLKLKCPTC</sequence>
<organism evidence="1 2">
    <name type="scientific">Methanosarcina barkeri CM1</name>
    <dbReference type="NCBI Taxonomy" id="796385"/>
    <lineage>
        <taxon>Archaea</taxon>
        <taxon>Methanobacteriati</taxon>
        <taxon>Methanobacteriota</taxon>
        <taxon>Stenosarchaea group</taxon>
        <taxon>Methanomicrobia</taxon>
        <taxon>Methanosarcinales</taxon>
        <taxon>Methanosarcinaceae</taxon>
        <taxon>Methanosarcina</taxon>
    </lineage>
</organism>
<dbReference type="PATRIC" id="fig|796385.3.peg.1899"/>
<name>A0A0G3CHG6_METBA</name>